<feature type="domain" description="4'-phosphopantetheinyl transferase" evidence="3">
    <location>
        <begin position="100"/>
        <end position="154"/>
    </location>
</feature>
<dbReference type="GO" id="GO:0000287">
    <property type="term" value="F:magnesium ion binding"/>
    <property type="evidence" value="ECO:0007669"/>
    <property type="project" value="InterPro"/>
</dbReference>
<evidence type="ECO:0000256" key="1">
    <source>
        <dbReference type="ARBA" id="ARBA00010990"/>
    </source>
</evidence>
<name>A0A7G3G8W2_9NEIS</name>
<protein>
    <recommendedName>
        <fullName evidence="3">4'-phosphopantetheinyl transferase domain-containing protein</fullName>
    </recommendedName>
</protein>
<dbReference type="PANTHER" id="PTHR12215">
    <property type="entry name" value="PHOSPHOPANTETHEINE TRANSFERASE"/>
    <property type="match status" value="1"/>
</dbReference>
<accession>A0A7G3G8W2</accession>
<dbReference type="SUPFAM" id="SSF56214">
    <property type="entry name" value="4'-phosphopantetheinyl transferase"/>
    <property type="match status" value="2"/>
</dbReference>
<dbReference type="GO" id="GO:0008897">
    <property type="term" value="F:holo-[acyl-carrier-protein] synthase activity"/>
    <property type="evidence" value="ECO:0007669"/>
    <property type="project" value="InterPro"/>
</dbReference>
<dbReference type="PANTHER" id="PTHR12215:SF10">
    <property type="entry name" value="L-AMINOADIPATE-SEMIALDEHYDE DEHYDROGENASE-PHOSPHOPANTETHEINYL TRANSFERASE"/>
    <property type="match status" value="1"/>
</dbReference>
<keyword evidence="5" id="KW-1185">Reference proteome</keyword>
<dbReference type="InterPro" id="IPR050559">
    <property type="entry name" value="P-Pant_transferase_sf"/>
</dbReference>
<sequence>MLHVKVILTQISLNPSLSSDSLSASSKAKLVTMKSPARVQQFILGRMLLAQAATRALGVDYAAADIEEGEFFPYLSKAAHLHASISHSGDSLGVTVNTERVGLDIESCRPKANIAKLATFALHQDEASWVNAEEAEAQERFYLLWTLREAAFKAGLREHVIRGSSIITDSNLDVDWHWASAREPKQRISIASATACSLVLIHNLAL</sequence>
<dbReference type="InterPro" id="IPR037143">
    <property type="entry name" value="4-PPantetheinyl_Trfase_dom_sf"/>
</dbReference>
<evidence type="ECO:0000313" key="4">
    <source>
        <dbReference type="EMBL" id="QBC43604.1"/>
    </source>
</evidence>
<dbReference type="Gene3D" id="3.90.470.20">
    <property type="entry name" value="4'-phosphopantetheinyl transferase domain"/>
    <property type="match status" value="1"/>
</dbReference>
<dbReference type="GO" id="GO:0005829">
    <property type="term" value="C:cytosol"/>
    <property type="evidence" value="ECO:0007669"/>
    <property type="project" value="TreeGrafter"/>
</dbReference>
<proteinExistence type="inferred from homology"/>
<dbReference type="EMBL" id="CP025781">
    <property type="protein sequence ID" value="QBC43604.1"/>
    <property type="molecule type" value="Genomic_DNA"/>
</dbReference>
<evidence type="ECO:0000259" key="3">
    <source>
        <dbReference type="Pfam" id="PF01648"/>
    </source>
</evidence>
<evidence type="ECO:0000256" key="2">
    <source>
        <dbReference type="ARBA" id="ARBA00022679"/>
    </source>
</evidence>
<dbReference type="KEGG" id="ifl:C1H71_08650"/>
<dbReference type="RefSeq" id="WP_130106181.1">
    <property type="nucleotide sequence ID" value="NZ_CP025781.1"/>
</dbReference>
<reference evidence="4 5" key="1">
    <citation type="submission" date="2018-01" db="EMBL/GenBank/DDBJ databases">
        <title>Genome sequence of Iodobacter sp. strain PCH194 isolated from Indian Trans-Himalaya.</title>
        <authorList>
            <person name="Kumar V."/>
            <person name="Thakur V."/>
            <person name="Kumar S."/>
            <person name="Singh D."/>
        </authorList>
    </citation>
    <scope>NUCLEOTIDE SEQUENCE [LARGE SCALE GENOMIC DNA]</scope>
    <source>
        <strain evidence="4 5">PCH194</strain>
    </source>
</reference>
<dbReference type="AlphaFoldDB" id="A0A7G3G8W2"/>
<dbReference type="Pfam" id="PF01648">
    <property type="entry name" value="ACPS"/>
    <property type="match status" value="1"/>
</dbReference>
<evidence type="ECO:0000313" key="5">
    <source>
        <dbReference type="Proteomes" id="UP000515917"/>
    </source>
</evidence>
<comment type="similarity">
    <text evidence="1">Belongs to the P-Pant transferase superfamily. Gsp/Sfp/HetI/AcpT family.</text>
</comment>
<organism evidence="4 5">
    <name type="scientific">Iodobacter fluviatilis</name>
    <dbReference type="NCBI Taxonomy" id="537"/>
    <lineage>
        <taxon>Bacteria</taxon>
        <taxon>Pseudomonadati</taxon>
        <taxon>Pseudomonadota</taxon>
        <taxon>Betaproteobacteria</taxon>
        <taxon>Neisseriales</taxon>
        <taxon>Chitinibacteraceae</taxon>
        <taxon>Iodobacter</taxon>
    </lineage>
</organism>
<keyword evidence="2" id="KW-0808">Transferase</keyword>
<dbReference type="Proteomes" id="UP000515917">
    <property type="component" value="Chromosome"/>
</dbReference>
<dbReference type="GO" id="GO:0019878">
    <property type="term" value="P:lysine biosynthetic process via aminoadipic acid"/>
    <property type="evidence" value="ECO:0007669"/>
    <property type="project" value="TreeGrafter"/>
</dbReference>
<gene>
    <name evidence="4" type="ORF">C1H71_08650</name>
</gene>
<dbReference type="InterPro" id="IPR008278">
    <property type="entry name" value="4-PPantetheinyl_Trfase_dom"/>
</dbReference>